<protein>
    <recommendedName>
        <fullName evidence="1">E3 ubiquitin-protein ligase listerin</fullName>
        <ecNumber evidence="1">2.3.2.27</ecNumber>
    </recommendedName>
    <alternativeName>
        <fullName evidence="1">RING-type E3 ubiquitin transferase listerin</fullName>
    </alternativeName>
</protein>
<dbReference type="InterPro" id="IPR011989">
    <property type="entry name" value="ARM-like"/>
</dbReference>
<dbReference type="GO" id="GO:0016567">
    <property type="term" value="P:protein ubiquitination"/>
    <property type="evidence" value="ECO:0007669"/>
    <property type="project" value="UniProtKB-UniPathway"/>
</dbReference>
<feature type="domain" description="E3 ubiquitin-protein ligase listerin N-terminal" evidence="2">
    <location>
        <begin position="48"/>
        <end position="361"/>
    </location>
</feature>
<dbReference type="InterPro" id="IPR054476">
    <property type="entry name" value="Ltn1_N"/>
</dbReference>
<evidence type="ECO:0000259" key="4">
    <source>
        <dbReference type="Pfam" id="PF23009"/>
    </source>
</evidence>
<dbReference type="PANTHER" id="PTHR12389">
    <property type="entry name" value="ZINC FINGER PROTEIN 294"/>
    <property type="match status" value="1"/>
</dbReference>
<dbReference type="InterPro" id="IPR016024">
    <property type="entry name" value="ARM-type_fold"/>
</dbReference>
<evidence type="ECO:0000259" key="2">
    <source>
        <dbReference type="Pfam" id="PF22958"/>
    </source>
</evidence>
<dbReference type="UniPathway" id="UPA00143"/>
<accession>A0A6G1LIU8</accession>
<comment type="similarity">
    <text evidence="1">Belongs to the LTN1 family.</text>
</comment>
<keyword evidence="1" id="KW-0808">Transferase</keyword>
<dbReference type="InterPro" id="IPR054477">
    <property type="entry name" value="LTN1_E3_ligase_6th"/>
</dbReference>
<dbReference type="EC" id="2.3.2.27" evidence="1"/>
<comment type="subunit">
    <text evidence="1">Component of the ribosome quality control complex (RQC).</text>
</comment>
<dbReference type="Proteomes" id="UP000799436">
    <property type="component" value="Unassembled WGS sequence"/>
</dbReference>
<dbReference type="Pfam" id="PF23009">
    <property type="entry name" value="UBC_like"/>
    <property type="match status" value="1"/>
</dbReference>
<dbReference type="InterPro" id="IPR054478">
    <property type="entry name" value="LTN1_UBC"/>
</dbReference>
<gene>
    <name evidence="5" type="ORF">EJ03DRAFT_187282</name>
</gene>
<dbReference type="GO" id="GO:0043023">
    <property type="term" value="F:ribosomal large subunit binding"/>
    <property type="evidence" value="ECO:0007669"/>
    <property type="project" value="TreeGrafter"/>
</dbReference>
<keyword evidence="1" id="KW-0863">Zinc-finger</keyword>
<dbReference type="EMBL" id="ML995814">
    <property type="protein sequence ID" value="KAF2772540.1"/>
    <property type="molecule type" value="Genomic_DNA"/>
</dbReference>
<dbReference type="GO" id="GO:1990116">
    <property type="term" value="P:ribosome-associated ubiquitin-dependent protein catabolic process"/>
    <property type="evidence" value="ECO:0007669"/>
    <property type="project" value="UniProtKB-UniRule"/>
</dbReference>
<name>A0A6G1LIU8_9PEZI</name>
<dbReference type="SUPFAM" id="SSF57850">
    <property type="entry name" value="RING/U-box"/>
    <property type="match status" value="1"/>
</dbReference>
<evidence type="ECO:0000313" key="6">
    <source>
        <dbReference type="Proteomes" id="UP000799436"/>
    </source>
</evidence>
<keyword evidence="1" id="KW-0833">Ubl conjugation pathway</keyword>
<reference evidence="5" key="1">
    <citation type="journal article" date="2020" name="Stud. Mycol.">
        <title>101 Dothideomycetes genomes: a test case for predicting lifestyles and emergence of pathogens.</title>
        <authorList>
            <person name="Haridas S."/>
            <person name="Albert R."/>
            <person name="Binder M."/>
            <person name="Bloem J."/>
            <person name="Labutti K."/>
            <person name="Salamov A."/>
            <person name="Andreopoulos B."/>
            <person name="Baker S."/>
            <person name="Barry K."/>
            <person name="Bills G."/>
            <person name="Bluhm B."/>
            <person name="Cannon C."/>
            <person name="Castanera R."/>
            <person name="Culley D."/>
            <person name="Daum C."/>
            <person name="Ezra D."/>
            <person name="Gonzalez J."/>
            <person name="Henrissat B."/>
            <person name="Kuo A."/>
            <person name="Liang C."/>
            <person name="Lipzen A."/>
            <person name="Lutzoni F."/>
            <person name="Magnuson J."/>
            <person name="Mondo S."/>
            <person name="Nolan M."/>
            <person name="Ohm R."/>
            <person name="Pangilinan J."/>
            <person name="Park H.-J."/>
            <person name="Ramirez L."/>
            <person name="Alfaro M."/>
            <person name="Sun H."/>
            <person name="Tritt A."/>
            <person name="Yoshinaga Y."/>
            <person name="Zwiers L.-H."/>
            <person name="Turgeon B."/>
            <person name="Goodwin S."/>
            <person name="Spatafora J."/>
            <person name="Crous P."/>
            <person name="Grigoriev I."/>
        </authorList>
    </citation>
    <scope>NUCLEOTIDE SEQUENCE</scope>
    <source>
        <strain evidence="5">CBS 116005</strain>
    </source>
</reference>
<dbReference type="Gene3D" id="1.25.10.10">
    <property type="entry name" value="Leucine-rich Repeat Variant"/>
    <property type="match status" value="1"/>
</dbReference>
<dbReference type="GO" id="GO:0008270">
    <property type="term" value="F:zinc ion binding"/>
    <property type="evidence" value="ECO:0007669"/>
    <property type="project" value="UniProtKB-KW"/>
</dbReference>
<dbReference type="Pfam" id="PF22999">
    <property type="entry name" value="LTN1_E3_ligase_6th"/>
    <property type="match status" value="1"/>
</dbReference>
<dbReference type="GO" id="GO:0005829">
    <property type="term" value="C:cytosol"/>
    <property type="evidence" value="ECO:0007669"/>
    <property type="project" value="UniProtKB-UniRule"/>
</dbReference>
<organism evidence="5 6">
    <name type="scientific">Teratosphaeria nubilosa</name>
    <dbReference type="NCBI Taxonomy" id="161662"/>
    <lineage>
        <taxon>Eukaryota</taxon>
        <taxon>Fungi</taxon>
        <taxon>Dikarya</taxon>
        <taxon>Ascomycota</taxon>
        <taxon>Pezizomycotina</taxon>
        <taxon>Dothideomycetes</taxon>
        <taxon>Dothideomycetidae</taxon>
        <taxon>Mycosphaerellales</taxon>
        <taxon>Teratosphaeriaceae</taxon>
        <taxon>Teratosphaeria</taxon>
    </lineage>
</organism>
<dbReference type="GO" id="GO:1990112">
    <property type="term" value="C:RQC complex"/>
    <property type="evidence" value="ECO:0007669"/>
    <property type="project" value="UniProtKB-UniRule"/>
</dbReference>
<sequence>MSKKPFKSQASSGRVGGGGFGGFGSSGFGSTQSSSLSYIQEPPDYSSISNANLVVSLKNLSKKDSTTKAKALEDIQAYVSSSDIEVEEGLLEAWVKLYPRLSIDSARRVRQLAHTLHGQICSKCGKRVARHLPRIAGPWLAGTYDSDRAAGKAAQDAFATVFPTAEKVLGVKKTFHESILQYCRDAALHETVKTLSDERTVSSDDAEATYSRVVATSLAVVNSLLSELSESEINAQQHVYDELFDDQTFWEFSTNGDVAVRRAMHHLVQSALEKQPHFVESNLRAASAAYIYKGLTSDQTGSSTDFARTLTSLTGRFESIWTEAYSAKKPPASRLKQFLRHGSRSGPAPFWQVSNVLFSKIPQAVLPQTLEYAKELLYAARDGVAGRDERFKASAAWPAYFTFVDRVGSGLSSEDRERLLDTCVLPIIRQYLQPSPDTTEWTVSGAKPASLVASAASIYGVVELLGREWAKFADQLVETAKLSQPQQSKEFEKSQLHVASTGQRWAALQKELFVHISENAQATFVDADVKVTKQAAALLKNRDGKPYGAAVIIEEIVKSLGPKATSDADFMGTLQDLLQTNDSVWVLWPSSRYLVRCLFAMHNQQFFDPTYKSALRHAVEQQQSDETTCKLLLELLPHNAPEEAVAIAKADAQLQELVENFCQPGLDTLEGDVFRGLHQLGAMPVETSNRIFSRLITSLAESHSDVELSKTLEFFVSLPDSVLRGLPGSVGAEQLLPNLLRLERHADDDLAQKAAALSTKLSGSATEANGVAMFGVVLQNLERLSIKSLSADALQDLLSRMLGADAVVENVADALPSLETWAKALQAVVRKPKSSLALLGPIGDAVHLVQSDVGQRSMPVQVDADGLSQALRIAIYVAEIIRITEKNNGLADLGDDRWNIISLLYLTMLLAEDNLSLLATNALWDPTQNADAEPQVLEFVTLSNAVLAKQWDAMVPDLSSASSDYARLLTALDRVGHGQPADSPVRYYIALASAKINANLFEHHGYNADQIKGSEAVLKQRRTEKDTTSIAACVAGLRQPLAGSQLLNRYCNELAAELTDLDISDEQHARKHLEQLVSLNTIFSTQEDAVGTVAKQRLIFLVKRLLPVLDAGVTNAIKAEILKALTYLLPGMQDMYGDHWTNVLAFINSYWSSVEADADAGSVDEDRVVLTNASLRLYATLRKLAVSDEPNDDLVDALKESKIQAASALISLLKASNGTSDEAHQPLMVTHELLAREISRLPQNKVHDADELYPLLYTPSHPVQQAAFNLLHKHVPPAQEQISLDAALDNKTAHLPDELLSLILEAPTLDSLVDASFDRTMPLPLQGYLYGWRLLFDHLTSASYRVKTDYIDQLKDGTYFSGLLSFTFDFLGHSRGKPIDASKFNVVEYVPDAEPNPERDVQWLLTHLYYLALTHLPSLVKSYYLDIRSRQTSLAVESWTAKYISPLIVNSSLQAVAEWSEKSVKEDPEYEKMSVKVGMRSKEINVSYVVDEQIMAIKVVLPETYPLASADVIGVSRVAIKEEKWQSWLRNCRGVITFSNGSITDGLSAWRKNVTGALKGQTECAICYSIIDSQKQLPTKRCPTCKHLFHGSCLFKW</sequence>
<keyword evidence="1" id="KW-0479">Metal-binding</keyword>
<comment type="pathway">
    <text evidence="1">Protein modification; protein ubiquitination.</text>
</comment>
<dbReference type="Gene3D" id="3.30.40.10">
    <property type="entry name" value="Zinc/RING finger domain, C3HC4 (zinc finger)"/>
    <property type="match status" value="1"/>
</dbReference>
<evidence type="ECO:0000313" key="5">
    <source>
        <dbReference type="EMBL" id="KAF2772540.1"/>
    </source>
</evidence>
<dbReference type="InterPro" id="IPR013083">
    <property type="entry name" value="Znf_RING/FYVE/PHD"/>
</dbReference>
<proteinExistence type="inferred from homology"/>
<comment type="catalytic activity">
    <reaction evidence="1">
        <text>S-ubiquitinyl-[E2 ubiquitin-conjugating enzyme]-L-cysteine + [acceptor protein]-L-lysine = [E2 ubiquitin-conjugating enzyme]-L-cysteine + N(6)-ubiquitinyl-[acceptor protein]-L-lysine.</text>
        <dbReference type="EC" id="2.3.2.27"/>
    </reaction>
</comment>
<feature type="domain" description="E3 ubiquitin-protein ligase listerin ubiquitin conjugating" evidence="4">
    <location>
        <begin position="1473"/>
        <end position="1554"/>
    </location>
</feature>
<evidence type="ECO:0000259" key="3">
    <source>
        <dbReference type="Pfam" id="PF22999"/>
    </source>
</evidence>
<dbReference type="Pfam" id="PF22958">
    <property type="entry name" value="Ltn1_1st"/>
    <property type="match status" value="1"/>
</dbReference>
<dbReference type="GO" id="GO:0072344">
    <property type="term" value="P:rescue of stalled ribosome"/>
    <property type="evidence" value="ECO:0007669"/>
    <property type="project" value="UniProtKB-UniRule"/>
</dbReference>
<dbReference type="PANTHER" id="PTHR12389:SF0">
    <property type="entry name" value="E3 UBIQUITIN-PROTEIN LIGASE LISTERIN"/>
    <property type="match status" value="1"/>
</dbReference>
<dbReference type="SUPFAM" id="SSF48371">
    <property type="entry name" value="ARM repeat"/>
    <property type="match status" value="1"/>
</dbReference>
<keyword evidence="6" id="KW-1185">Reference proteome</keyword>
<dbReference type="GO" id="GO:0061630">
    <property type="term" value="F:ubiquitin protein ligase activity"/>
    <property type="evidence" value="ECO:0007669"/>
    <property type="project" value="UniProtKB-UniRule"/>
</dbReference>
<feature type="domain" description="E3 ubiquitin-protein ligase listerin HEAT repeat region" evidence="3">
    <location>
        <begin position="1243"/>
        <end position="1456"/>
    </location>
</feature>
<dbReference type="InterPro" id="IPR039795">
    <property type="entry name" value="LTN1/Rkr1"/>
</dbReference>
<evidence type="ECO:0000256" key="1">
    <source>
        <dbReference type="RuleBase" id="RU367090"/>
    </source>
</evidence>
<keyword evidence="1" id="KW-0862">Zinc</keyword>
<comment type="function">
    <text evidence="1">E3 ubiquitin-protein ligase. Component of the ribosome quality control complex (RQC), a ribosome-associated complex that mediates ubiquitination and extraction of incompletely synthesized nascent chains for proteasomal degradation.</text>
</comment>
<dbReference type="OrthoDB" id="6108at2759"/>